<dbReference type="InterPro" id="IPR010105">
    <property type="entry name" value="TonB_sidphr_rcpt"/>
</dbReference>
<evidence type="ECO:0000259" key="12">
    <source>
        <dbReference type="Pfam" id="PF00593"/>
    </source>
</evidence>
<dbReference type="Pfam" id="PF00593">
    <property type="entry name" value="TonB_dep_Rec_b-barrel"/>
    <property type="match status" value="1"/>
</dbReference>
<evidence type="ECO:0000256" key="5">
    <source>
        <dbReference type="ARBA" id="ARBA00022692"/>
    </source>
</evidence>
<evidence type="ECO:0000256" key="7">
    <source>
        <dbReference type="ARBA" id="ARBA00023004"/>
    </source>
</evidence>
<feature type="domain" description="TonB-dependent receptor plug" evidence="13">
    <location>
        <begin position="3"/>
        <end position="71"/>
    </location>
</feature>
<comment type="subcellular location">
    <subcellularLocation>
        <location evidence="1">Cell outer membrane</location>
        <topology evidence="1">Multi-pass membrane protein</topology>
    </subcellularLocation>
</comment>
<keyword evidence="5" id="KW-0812">Transmembrane</keyword>
<evidence type="ECO:0000256" key="3">
    <source>
        <dbReference type="ARBA" id="ARBA00022448"/>
    </source>
</evidence>
<keyword evidence="8" id="KW-0406">Ion transport</keyword>
<dbReference type="AlphaFoldDB" id="A0A381QT87"/>
<dbReference type="PANTHER" id="PTHR32552:SF68">
    <property type="entry name" value="FERRICHROME OUTER MEMBRANE TRANSPORTER_PHAGE RECEPTOR"/>
    <property type="match status" value="1"/>
</dbReference>
<dbReference type="SUPFAM" id="SSF56935">
    <property type="entry name" value="Porins"/>
    <property type="match status" value="1"/>
</dbReference>
<reference evidence="14" key="1">
    <citation type="submission" date="2018-05" db="EMBL/GenBank/DDBJ databases">
        <authorList>
            <person name="Lanie J.A."/>
            <person name="Ng W.-L."/>
            <person name="Kazmierczak K.M."/>
            <person name="Andrzejewski T.M."/>
            <person name="Davidsen T.M."/>
            <person name="Wayne K.J."/>
            <person name="Tettelin H."/>
            <person name="Glass J.I."/>
            <person name="Rusch D."/>
            <person name="Podicherti R."/>
            <person name="Tsui H.-C.T."/>
            <person name="Winkler M.E."/>
        </authorList>
    </citation>
    <scope>NUCLEOTIDE SEQUENCE</scope>
</reference>
<dbReference type="PROSITE" id="PS52016">
    <property type="entry name" value="TONB_DEPENDENT_REC_3"/>
    <property type="match status" value="1"/>
</dbReference>
<dbReference type="CDD" id="cd01347">
    <property type="entry name" value="ligand_gated_channel"/>
    <property type="match status" value="1"/>
</dbReference>
<dbReference type="GO" id="GO:0015891">
    <property type="term" value="P:siderophore transport"/>
    <property type="evidence" value="ECO:0007669"/>
    <property type="project" value="InterPro"/>
</dbReference>
<dbReference type="EMBL" id="UINC01001451">
    <property type="protein sequence ID" value="SUZ81047.1"/>
    <property type="molecule type" value="Genomic_DNA"/>
</dbReference>
<keyword evidence="6" id="KW-0732">Signal</keyword>
<comment type="similarity">
    <text evidence="2">Belongs to the TonB-dependent receptor family.</text>
</comment>
<protein>
    <recommendedName>
        <fullName evidence="15">TonB-dependent receptor-like beta-barrel domain-containing protein</fullName>
    </recommendedName>
</protein>
<dbReference type="Gene3D" id="2.40.170.20">
    <property type="entry name" value="TonB-dependent receptor, beta-barrel domain"/>
    <property type="match status" value="1"/>
</dbReference>
<keyword evidence="10" id="KW-0472">Membrane</keyword>
<evidence type="ECO:0000313" key="14">
    <source>
        <dbReference type="EMBL" id="SUZ81047.1"/>
    </source>
</evidence>
<evidence type="ECO:0000256" key="9">
    <source>
        <dbReference type="ARBA" id="ARBA00023077"/>
    </source>
</evidence>
<name>A0A381QT87_9ZZZZ</name>
<feature type="domain" description="TonB-dependent receptor-like beta-barrel" evidence="12">
    <location>
        <begin position="144"/>
        <end position="589"/>
    </location>
</feature>
<sequence length="621" mass="68972">MNISNINIQPGNGVNDFFIIRGFDSLSSTLIMTDGAPEPETTFYDLYNVETVEVLKGPSGFLYGSNPLAGTVNMVRKQPTSNTFGSARATLGNFNWVEAAGDFNYANTDRDFFFRVNSLFRDRKGYREHIDGRTFAINPAATFTISDKASLTLNSEFVSANYTPDSGLPLAHGEVVPVDRTTNYQSALDSSDQNIYRLQADYQNKISENITLRNKFYYRGLDWLSNGTLFNGIIPVFNQFYMPTGEFLLSRSLILLDDKQNWIGNQLEAVINGSTGSVSHNLLLGFELARQADIFTLDVGVLPDVPLLDPGAPTPGPPFILPMFSQAGDSRAIVAAPYAIDQITFNDRFQVLAGVRVDTIDFSDKTKSVSRRDTKLSPMLGVVFAADDNSSIYANYTRSFAPPAPRVQTGNVLPEEGKQIEAGYKYEFFDQHARATFAVYQLERQNIGIPDANGITQQVGSQRSRGFETELFVETSQGLRFVGSYARNSAELTEFAEQIIIGVDPYFFTPIYGTVDRSGNRPAFAPENIFNSWISQSVSRTFVVGAGARYVSGQFIAEDNEFVIDDVLTFDAMASYAHNDLVFQLNIKNFTNREYDQRGFGDVSVMPADPITVYFGATYQR</sequence>
<dbReference type="PANTHER" id="PTHR32552">
    <property type="entry name" value="FERRICHROME IRON RECEPTOR-RELATED"/>
    <property type="match status" value="1"/>
</dbReference>
<dbReference type="InterPro" id="IPR036942">
    <property type="entry name" value="Beta-barrel_TonB_sf"/>
</dbReference>
<accession>A0A381QT87</accession>
<dbReference type="Gene3D" id="2.170.130.10">
    <property type="entry name" value="TonB-dependent receptor, plug domain"/>
    <property type="match status" value="1"/>
</dbReference>
<dbReference type="GO" id="GO:0015344">
    <property type="term" value="F:siderophore uptake transmembrane transporter activity"/>
    <property type="evidence" value="ECO:0007669"/>
    <property type="project" value="TreeGrafter"/>
</dbReference>
<evidence type="ECO:0000256" key="11">
    <source>
        <dbReference type="ARBA" id="ARBA00023237"/>
    </source>
</evidence>
<evidence type="ECO:0000256" key="4">
    <source>
        <dbReference type="ARBA" id="ARBA00022496"/>
    </source>
</evidence>
<dbReference type="GO" id="GO:0038023">
    <property type="term" value="F:signaling receptor activity"/>
    <property type="evidence" value="ECO:0007669"/>
    <property type="project" value="InterPro"/>
</dbReference>
<keyword evidence="4" id="KW-0410">Iron transport</keyword>
<dbReference type="NCBIfam" id="TIGR01783">
    <property type="entry name" value="TonB-siderophor"/>
    <property type="match status" value="1"/>
</dbReference>
<keyword evidence="11" id="KW-0998">Cell outer membrane</keyword>
<dbReference type="InterPro" id="IPR037066">
    <property type="entry name" value="Plug_dom_sf"/>
</dbReference>
<keyword evidence="9" id="KW-0798">TonB box</keyword>
<evidence type="ECO:0000256" key="1">
    <source>
        <dbReference type="ARBA" id="ARBA00004571"/>
    </source>
</evidence>
<dbReference type="InterPro" id="IPR000531">
    <property type="entry name" value="Beta-barrel_TonB"/>
</dbReference>
<dbReference type="GO" id="GO:0009279">
    <property type="term" value="C:cell outer membrane"/>
    <property type="evidence" value="ECO:0007669"/>
    <property type="project" value="UniProtKB-SubCell"/>
</dbReference>
<keyword evidence="7" id="KW-0408">Iron</keyword>
<dbReference type="InterPro" id="IPR039426">
    <property type="entry name" value="TonB-dep_rcpt-like"/>
</dbReference>
<evidence type="ECO:0000259" key="13">
    <source>
        <dbReference type="Pfam" id="PF07715"/>
    </source>
</evidence>
<evidence type="ECO:0000256" key="2">
    <source>
        <dbReference type="ARBA" id="ARBA00009810"/>
    </source>
</evidence>
<gene>
    <name evidence="14" type="ORF">METZ01_LOCUS33901</name>
</gene>
<organism evidence="14">
    <name type="scientific">marine metagenome</name>
    <dbReference type="NCBI Taxonomy" id="408172"/>
    <lineage>
        <taxon>unclassified sequences</taxon>
        <taxon>metagenomes</taxon>
        <taxon>ecological metagenomes</taxon>
    </lineage>
</organism>
<dbReference type="Pfam" id="PF07715">
    <property type="entry name" value="Plug"/>
    <property type="match status" value="1"/>
</dbReference>
<evidence type="ECO:0000256" key="6">
    <source>
        <dbReference type="ARBA" id="ARBA00022729"/>
    </source>
</evidence>
<keyword evidence="3" id="KW-0813">Transport</keyword>
<evidence type="ECO:0000256" key="8">
    <source>
        <dbReference type="ARBA" id="ARBA00023065"/>
    </source>
</evidence>
<evidence type="ECO:0008006" key="15">
    <source>
        <dbReference type="Google" id="ProtNLM"/>
    </source>
</evidence>
<evidence type="ECO:0000256" key="10">
    <source>
        <dbReference type="ARBA" id="ARBA00023136"/>
    </source>
</evidence>
<dbReference type="InterPro" id="IPR012910">
    <property type="entry name" value="Plug_dom"/>
</dbReference>
<proteinExistence type="inferred from homology"/>